<dbReference type="Proteomes" id="UP001201273">
    <property type="component" value="Unassembled WGS sequence"/>
</dbReference>
<dbReference type="EMBL" id="JAIMJA010000025">
    <property type="protein sequence ID" value="MCE2596800.1"/>
    <property type="molecule type" value="Genomic_DNA"/>
</dbReference>
<reference evidence="1 2" key="1">
    <citation type="journal article" date="2022" name="Environ. Microbiol. Rep.">
        <title>Eco-phylogenetic analyses reveal divergent evolution of vitamin B12 metabolism in the marine bacterial family 'Psychromonadaceae'.</title>
        <authorList>
            <person name="Jin X."/>
            <person name="Yang Y."/>
            <person name="Cao H."/>
            <person name="Gao B."/>
            <person name="Zhao Z."/>
        </authorList>
    </citation>
    <scope>NUCLEOTIDE SEQUENCE [LARGE SCALE GENOMIC DNA]</scope>
    <source>
        <strain evidence="1 2">MKS20</strain>
    </source>
</reference>
<comment type="caution">
    <text evidence="1">The sequence shown here is derived from an EMBL/GenBank/DDBJ whole genome shotgun (WGS) entry which is preliminary data.</text>
</comment>
<gene>
    <name evidence="1" type="ORF">K6Y31_18645</name>
</gene>
<protein>
    <submittedName>
        <fullName evidence="1">Uncharacterized protein</fullName>
    </submittedName>
</protein>
<dbReference type="RefSeq" id="WP_233054511.1">
    <property type="nucleotide sequence ID" value="NZ_JAIMJA010000025.1"/>
</dbReference>
<sequence length="65" mass="7247">MTLATNLTIPASASKMLLAKILTDMASPDAYMTPAQSAEKWVHLVKQDKLKPRDYICLETGKLPW</sequence>
<accession>A0ABS8WE93</accession>
<proteinExistence type="predicted"/>
<keyword evidence="2" id="KW-1185">Reference proteome</keyword>
<evidence type="ECO:0000313" key="1">
    <source>
        <dbReference type="EMBL" id="MCE2596800.1"/>
    </source>
</evidence>
<evidence type="ECO:0000313" key="2">
    <source>
        <dbReference type="Proteomes" id="UP001201273"/>
    </source>
</evidence>
<name>A0ABS8WE93_9GAMM</name>
<organism evidence="1 2">
    <name type="scientific">Motilimonas cestriensis</name>
    <dbReference type="NCBI Taxonomy" id="2742685"/>
    <lineage>
        <taxon>Bacteria</taxon>
        <taxon>Pseudomonadati</taxon>
        <taxon>Pseudomonadota</taxon>
        <taxon>Gammaproteobacteria</taxon>
        <taxon>Alteromonadales</taxon>
        <taxon>Alteromonadales genera incertae sedis</taxon>
        <taxon>Motilimonas</taxon>
    </lineage>
</organism>